<sequence length="181" mass="21391">MLRKTTRQIILFLLNSLILPQLIVSKGLYAVSVVKSFNTHYLKEYNVHINPGNDSLDIYLKIAKTFDQIPWLSLALNLKDTATNRSRRLLQYDVNVCDLLDKGRGKFLTAWIHNFWRYGNLPRSCPFKEGVYYWNNLTLDTRNIPPFLMLPSHYEALIKIYFKKRSKKEMISDTKLTMEWK</sequence>
<gene>
    <name evidence="4" type="primary">LOC101894257</name>
</gene>
<proteinExistence type="predicted"/>
<evidence type="ECO:0000256" key="1">
    <source>
        <dbReference type="ARBA" id="ARBA00022729"/>
    </source>
</evidence>
<dbReference type="SUPFAM" id="SSF63707">
    <property type="entry name" value="Ganglioside M2 (gm2) activator"/>
    <property type="match status" value="1"/>
</dbReference>
<dbReference type="SMART" id="SM00697">
    <property type="entry name" value="DM8"/>
    <property type="match status" value="1"/>
</dbReference>
<protein>
    <submittedName>
        <fullName evidence="4">Uncharacterized protein LOC101894257</fullName>
    </submittedName>
</protein>
<dbReference type="Proteomes" id="UP001652621">
    <property type="component" value="Unplaced"/>
</dbReference>
<dbReference type="VEuPathDB" id="VectorBase:MDOA006890"/>
<reference evidence="4" key="1">
    <citation type="submission" date="2025-08" db="UniProtKB">
        <authorList>
            <consortium name="RefSeq"/>
        </authorList>
    </citation>
    <scope>IDENTIFICATION</scope>
    <source>
        <strain evidence="4">Aabys</strain>
        <tissue evidence="4">Whole body</tissue>
    </source>
</reference>
<keyword evidence="1 2" id="KW-0732">Signal</keyword>
<dbReference type="InterPro" id="IPR036846">
    <property type="entry name" value="GM2-AP_sf"/>
</dbReference>
<feature type="chain" id="PRO_5045431025" evidence="2">
    <location>
        <begin position="26"/>
        <end position="181"/>
    </location>
</feature>
<dbReference type="VEuPathDB" id="VectorBase:MDOMA2_015516"/>
<name>A0A9J7CN38_MUSDO</name>
<dbReference type="PANTHER" id="PTHR20898">
    <property type="entry name" value="DAEDALUS ON 3-RELATED-RELATED"/>
    <property type="match status" value="1"/>
</dbReference>
<dbReference type="InterPro" id="IPR010512">
    <property type="entry name" value="DUF1091"/>
</dbReference>
<feature type="signal peptide" evidence="2">
    <location>
        <begin position="1"/>
        <end position="25"/>
    </location>
</feature>
<evidence type="ECO:0000313" key="3">
    <source>
        <dbReference type="Proteomes" id="UP001652621"/>
    </source>
</evidence>
<dbReference type="Pfam" id="PF06477">
    <property type="entry name" value="DUF1091"/>
    <property type="match status" value="1"/>
</dbReference>
<organism evidence="3 4">
    <name type="scientific">Musca domestica</name>
    <name type="common">House fly</name>
    <dbReference type="NCBI Taxonomy" id="7370"/>
    <lineage>
        <taxon>Eukaryota</taxon>
        <taxon>Metazoa</taxon>
        <taxon>Ecdysozoa</taxon>
        <taxon>Arthropoda</taxon>
        <taxon>Hexapoda</taxon>
        <taxon>Insecta</taxon>
        <taxon>Pterygota</taxon>
        <taxon>Neoptera</taxon>
        <taxon>Endopterygota</taxon>
        <taxon>Diptera</taxon>
        <taxon>Brachycera</taxon>
        <taxon>Muscomorpha</taxon>
        <taxon>Muscoidea</taxon>
        <taxon>Muscidae</taxon>
        <taxon>Musca</taxon>
    </lineage>
</organism>
<evidence type="ECO:0000256" key="2">
    <source>
        <dbReference type="SAM" id="SignalP"/>
    </source>
</evidence>
<accession>A0A9J7CN38</accession>
<evidence type="ECO:0000313" key="4">
    <source>
        <dbReference type="RefSeq" id="XP_005179657.2"/>
    </source>
</evidence>
<keyword evidence="3" id="KW-1185">Reference proteome</keyword>
<dbReference type="PANTHER" id="PTHR20898:SF0">
    <property type="entry name" value="DAEDALUS ON 3-RELATED"/>
    <property type="match status" value="1"/>
</dbReference>
<dbReference type="GeneID" id="101894257"/>
<dbReference type="Gene3D" id="2.70.220.10">
    <property type="entry name" value="Ganglioside GM2 activator"/>
    <property type="match status" value="1"/>
</dbReference>
<dbReference type="OrthoDB" id="8021351at2759"/>
<dbReference type="RefSeq" id="XP_005179657.2">
    <property type="nucleotide sequence ID" value="XM_005179600.3"/>
</dbReference>